<gene>
    <name evidence="1" type="ORF">SAMN06296052_104144</name>
</gene>
<dbReference type="AlphaFoldDB" id="A0A239DCU8"/>
<accession>A0A239DCU8</accession>
<protein>
    <submittedName>
        <fullName evidence="1">Uncharacterized protein</fullName>
    </submittedName>
</protein>
<dbReference type="OrthoDB" id="9954236at2"/>
<reference evidence="2" key="1">
    <citation type="submission" date="2017-06" db="EMBL/GenBank/DDBJ databases">
        <authorList>
            <person name="Varghese N."/>
            <person name="Submissions S."/>
        </authorList>
    </citation>
    <scope>NUCLEOTIDE SEQUENCE [LARGE SCALE GENOMIC DNA]</scope>
    <source>
        <strain evidence="2">NKM1</strain>
    </source>
</reference>
<proteinExistence type="predicted"/>
<keyword evidence="2" id="KW-1185">Reference proteome</keyword>
<evidence type="ECO:0000313" key="1">
    <source>
        <dbReference type="EMBL" id="SNS29493.1"/>
    </source>
</evidence>
<dbReference type="EMBL" id="FZOQ01000004">
    <property type="protein sequence ID" value="SNS29493.1"/>
    <property type="molecule type" value="Genomic_DNA"/>
</dbReference>
<dbReference type="Proteomes" id="UP000198432">
    <property type="component" value="Unassembled WGS sequence"/>
</dbReference>
<name>A0A239DCU8_9BACT</name>
<sequence length="118" mass="13578">MQEPEYILEDAAAVVFQSIPKDLQKKLSYLAIMEILETEFEFLEQCHIAASPDSVVDILIEVPVKLDEEAMEYYIINQCAKKDIYLSYEDIQAILNAELIYLEQQGLLDDEVPGKYLN</sequence>
<dbReference type="RefSeq" id="WP_089318328.1">
    <property type="nucleotide sequence ID" value="NZ_FZOQ01000004.1"/>
</dbReference>
<evidence type="ECO:0000313" key="2">
    <source>
        <dbReference type="Proteomes" id="UP000198432"/>
    </source>
</evidence>
<organism evidence="1 2">
    <name type="scientific">Pontibacter ummariensis</name>
    <dbReference type="NCBI Taxonomy" id="1610492"/>
    <lineage>
        <taxon>Bacteria</taxon>
        <taxon>Pseudomonadati</taxon>
        <taxon>Bacteroidota</taxon>
        <taxon>Cytophagia</taxon>
        <taxon>Cytophagales</taxon>
        <taxon>Hymenobacteraceae</taxon>
        <taxon>Pontibacter</taxon>
    </lineage>
</organism>